<dbReference type="FunFam" id="3.40.50.300:FF:000054">
    <property type="entry name" value="ABC multidrug transporter atrF"/>
    <property type="match status" value="1"/>
</dbReference>
<feature type="transmembrane region" description="Helical" evidence="11">
    <location>
        <begin position="524"/>
        <end position="546"/>
    </location>
</feature>
<dbReference type="Pfam" id="PF06422">
    <property type="entry name" value="PDR_CDR"/>
    <property type="match status" value="1"/>
</dbReference>
<evidence type="ECO:0000256" key="6">
    <source>
        <dbReference type="ARBA" id="ARBA00022741"/>
    </source>
</evidence>
<evidence type="ECO:0000313" key="13">
    <source>
        <dbReference type="EMBL" id="KAH8695317.1"/>
    </source>
</evidence>
<feature type="transmembrane region" description="Helical" evidence="11">
    <location>
        <begin position="598"/>
        <end position="620"/>
    </location>
</feature>
<dbReference type="FunFam" id="3.40.50.300:FF:000881">
    <property type="entry name" value="ABC multidrug transporter A-1"/>
    <property type="match status" value="1"/>
</dbReference>
<feature type="region of interest" description="Disordered" evidence="10">
    <location>
        <begin position="1117"/>
        <end position="1136"/>
    </location>
</feature>
<feature type="transmembrane region" description="Helical" evidence="11">
    <location>
        <begin position="1286"/>
        <end position="1309"/>
    </location>
</feature>
<reference evidence="13" key="1">
    <citation type="submission" date="2021-12" db="EMBL/GenBank/DDBJ databases">
        <title>Convergent genome expansion in fungi linked to evolution of root-endophyte symbiosis.</title>
        <authorList>
            <consortium name="DOE Joint Genome Institute"/>
            <person name="Ke Y.-H."/>
            <person name="Bonito G."/>
            <person name="Liao H.-L."/>
            <person name="Looney B."/>
            <person name="Rojas-Flechas A."/>
            <person name="Nash J."/>
            <person name="Hameed K."/>
            <person name="Schadt C."/>
            <person name="Martin F."/>
            <person name="Crous P.W."/>
            <person name="Miettinen O."/>
            <person name="Magnuson J.K."/>
            <person name="Labbe J."/>
            <person name="Jacobson D."/>
            <person name="Doktycz M.J."/>
            <person name="Veneault-Fourrey C."/>
            <person name="Kuo A."/>
            <person name="Mondo S."/>
            <person name="Calhoun S."/>
            <person name="Riley R."/>
            <person name="Ohm R."/>
            <person name="LaButti K."/>
            <person name="Andreopoulos B."/>
            <person name="Pangilinan J."/>
            <person name="Nolan M."/>
            <person name="Tritt A."/>
            <person name="Clum A."/>
            <person name="Lipzen A."/>
            <person name="Daum C."/>
            <person name="Barry K."/>
            <person name="Grigoriev I.V."/>
            <person name="Vilgalys R."/>
        </authorList>
    </citation>
    <scope>NUCLEOTIDE SEQUENCE</scope>
    <source>
        <strain evidence="13">PMI_201</strain>
    </source>
</reference>
<evidence type="ECO:0000256" key="9">
    <source>
        <dbReference type="ARBA" id="ARBA00023136"/>
    </source>
</evidence>
<feature type="transmembrane region" description="Helical" evidence="11">
    <location>
        <begin position="1316"/>
        <end position="1345"/>
    </location>
</feature>
<dbReference type="Gene3D" id="3.40.50.300">
    <property type="entry name" value="P-loop containing nucleotide triphosphate hydrolases"/>
    <property type="match status" value="2"/>
</dbReference>
<keyword evidence="14" id="KW-1185">Reference proteome</keyword>
<dbReference type="InterPro" id="IPR003439">
    <property type="entry name" value="ABC_transporter-like_ATP-bd"/>
</dbReference>
<evidence type="ECO:0000313" key="14">
    <source>
        <dbReference type="Proteomes" id="UP001201262"/>
    </source>
</evidence>
<keyword evidence="6" id="KW-0547">Nucleotide-binding</keyword>
<comment type="caution">
    <text evidence="13">The sequence shown here is derived from an EMBL/GenBank/DDBJ whole genome shotgun (WGS) entry which is preliminary data.</text>
</comment>
<evidence type="ECO:0000256" key="2">
    <source>
        <dbReference type="ARBA" id="ARBA00006012"/>
    </source>
</evidence>
<keyword evidence="5 11" id="KW-0812">Transmembrane</keyword>
<dbReference type="GO" id="GO:0016887">
    <property type="term" value="F:ATP hydrolysis activity"/>
    <property type="evidence" value="ECO:0007669"/>
    <property type="project" value="InterPro"/>
</dbReference>
<feature type="transmembrane region" description="Helical" evidence="11">
    <location>
        <begin position="567"/>
        <end position="592"/>
    </location>
</feature>
<dbReference type="EMBL" id="JAJTJA010000008">
    <property type="protein sequence ID" value="KAH8695317.1"/>
    <property type="molecule type" value="Genomic_DNA"/>
</dbReference>
<name>A0AAD4KN04_9EURO</name>
<protein>
    <submittedName>
        <fullName evidence="13">ABC-2 type transporter-domain-containing protein</fullName>
    </submittedName>
</protein>
<gene>
    <name evidence="13" type="ORF">BGW36DRAFT_398571</name>
</gene>
<dbReference type="InterPro" id="IPR029481">
    <property type="entry name" value="ABC_trans_N"/>
</dbReference>
<dbReference type="Pfam" id="PF19055">
    <property type="entry name" value="ABC2_membrane_7"/>
    <property type="match status" value="1"/>
</dbReference>
<accession>A0AAD4KN04</accession>
<keyword evidence="9 11" id="KW-0472">Membrane</keyword>
<dbReference type="RefSeq" id="XP_046070459.1">
    <property type="nucleotide sequence ID" value="XM_046218424.1"/>
</dbReference>
<dbReference type="InterPro" id="IPR017871">
    <property type="entry name" value="ABC_transporter-like_CS"/>
</dbReference>
<dbReference type="PROSITE" id="PS50893">
    <property type="entry name" value="ABC_TRANSPORTER_2"/>
    <property type="match status" value="2"/>
</dbReference>
<feature type="transmembrane region" description="Helical" evidence="11">
    <location>
        <begin position="632"/>
        <end position="651"/>
    </location>
</feature>
<dbReference type="Pfam" id="PF00005">
    <property type="entry name" value="ABC_tran"/>
    <property type="match status" value="2"/>
</dbReference>
<dbReference type="GO" id="GO:0005524">
    <property type="term" value="F:ATP binding"/>
    <property type="evidence" value="ECO:0007669"/>
    <property type="project" value="UniProtKB-KW"/>
</dbReference>
<dbReference type="SUPFAM" id="SSF52540">
    <property type="entry name" value="P-loop containing nucleoside triphosphate hydrolases"/>
    <property type="match status" value="2"/>
</dbReference>
<dbReference type="CDD" id="cd03233">
    <property type="entry name" value="ABCG_PDR_domain1"/>
    <property type="match status" value="1"/>
</dbReference>
<organism evidence="13 14">
    <name type="scientific">Talaromyces proteolyticus</name>
    <dbReference type="NCBI Taxonomy" id="1131652"/>
    <lineage>
        <taxon>Eukaryota</taxon>
        <taxon>Fungi</taxon>
        <taxon>Dikarya</taxon>
        <taxon>Ascomycota</taxon>
        <taxon>Pezizomycotina</taxon>
        <taxon>Eurotiomycetes</taxon>
        <taxon>Eurotiomycetidae</taxon>
        <taxon>Eurotiales</taxon>
        <taxon>Trichocomaceae</taxon>
        <taxon>Talaromyces</taxon>
        <taxon>Talaromyces sect. Bacilispori</taxon>
    </lineage>
</organism>
<evidence type="ECO:0000256" key="7">
    <source>
        <dbReference type="ARBA" id="ARBA00022840"/>
    </source>
</evidence>
<keyword evidence="4" id="KW-1003">Cell membrane</keyword>
<dbReference type="Pfam" id="PF01061">
    <property type="entry name" value="ABC2_membrane"/>
    <property type="match status" value="2"/>
</dbReference>
<evidence type="ECO:0000256" key="11">
    <source>
        <dbReference type="SAM" id="Phobius"/>
    </source>
</evidence>
<keyword evidence="3" id="KW-0813">Transport</keyword>
<comment type="subcellular location">
    <subcellularLocation>
        <location evidence="1">Cell membrane</location>
        <topology evidence="1">Multi-pass membrane protein</topology>
    </subcellularLocation>
</comment>
<feature type="domain" description="ABC transporter" evidence="12">
    <location>
        <begin position="823"/>
        <end position="1066"/>
    </location>
</feature>
<feature type="domain" description="ABC transporter" evidence="12">
    <location>
        <begin position="125"/>
        <end position="379"/>
    </location>
</feature>
<dbReference type="Proteomes" id="UP001201262">
    <property type="component" value="Unassembled WGS sequence"/>
</dbReference>
<evidence type="ECO:0000256" key="8">
    <source>
        <dbReference type="ARBA" id="ARBA00022989"/>
    </source>
</evidence>
<comment type="similarity">
    <text evidence="2">Belongs to the ABC transporter superfamily. ABCG family. PDR (TC 3.A.1.205) subfamily.</text>
</comment>
<dbReference type="GO" id="GO:0005886">
    <property type="term" value="C:plasma membrane"/>
    <property type="evidence" value="ECO:0007669"/>
    <property type="project" value="UniProtKB-SubCell"/>
</dbReference>
<dbReference type="GeneID" id="70248711"/>
<evidence type="ECO:0000256" key="1">
    <source>
        <dbReference type="ARBA" id="ARBA00004651"/>
    </source>
</evidence>
<evidence type="ECO:0000259" key="12">
    <source>
        <dbReference type="PROSITE" id="PS50893"/>
    </source>
</evidence>
<keyword evidence="7" id="KW-0067">ATP-binding</keyword>
<dbReference type="PROSITE" id="PS00211">
    <property type="entry name" value="ABC_TRANSPORTER_1"/>
    <property type="match status" value="1"/>
</dbReference>
<dbReference type="PANTHER" id="PTHR19241">
    <property type="entry name" value="ATP-BINDING CASSETTE TRANSPORTER"/>
    <property type="match status" value="1"/>
</dbReference>
<dbReference type="InterPro" id="IPR010929">
    <property type="entry name" value="PDR_CDR_ABC"/>
</dbReference>
<feature type="transmembrane region" description="Helical" evidence="11">
    <location>
        <begin position="1197"/>
        <end position="1216"/>
    </location>
</feature>
<dbReference type="InterPro" id="IPR043926">
    <property type="entry name" value="ABCG_dom"/>
</dbReference>
<evidence type="ECO:0000256" key="5">
    <source>
        <dbReference type="ARBA" id="ARBA00022692"/>
    </source>
</evidence>
<feature type="compositionally biased region" description="Basic and acidic residues" evidence="10">
    <location>
        <begin position="1"/>
        <end position="26"/>
    </location>
</feature>
<feature type="transmembrane region" description="Helical" evidence="11">
    <location>
        <begin position="737"/>
        <end position="758"/>
    </location>
</feature>
<dbReference type="Pfam" id="PF14510">
    <property type="entry name" value="ABC_trans_N"/>
    <property type="match status" value="1"/>
</dbReference>
<feature type="transmembrane region" description="Helical" evidence="11">
    <location>
        <begin position="1166"/>
        <end position="1185"/>
    </location>
</feature>
<keyword evidence="8 11" id="KW-1133">Transmembrane helix</keyword>
<feature type="transmembrane region" description="Helical" evidence="11">
    <location>
        <begin position="1441"/>
        <end position="1459"/>
    </location>
</feature>
<dbReference type="CDD" id="cd03232">
    <property type="entry name" value="ABCG_PDR_domain2"/>
    <property type="match status" value="1"/>
</dbReference>
<sequence length="1499" mass="168014">MSANEHPEKELSTPHVDYSDEEKTVKDNSISPSVLTAVSEEKLDGEPGASVARLARQFTKESINQLDPNSPDFSPIKWVKTCLQASARDPEKYPLRSSGIAHRNLNAWGVGLDVNYQADVFSIFLRGVDLVRSWIGRRERRVQILRNFDGLVKSGEMLLVLGRPGSGVSTYLKTIAGETYGFHVNPESQFNYQGIPYDIMHSRFRGEVIYQAETEIHFPQLTVGETLLFAALARTPQNRFPGVTRKRHAEHLKDVVMAMLGLSHTMNTKVGNDFIRGVSGGERKRVSIAEVMLSQSPLQCWDNSTRGLDSATALEFVKTLKLATNLGNTTAVVAIYQASQAAYDIFDKVTVLYEGRQIYFGPANSAKKYFINMGYHCPDRQTTADFLTSLTNPEERIVRPGFENKLPRTAPEFEAAWLKSPERAQLLAEIASFEKEFPLKGQHFEQLKMARKVQQAPLLSAKSPYTISVPMQISLCITRGFQRLRGDLTFFFATIFGNLFISLVLGSVFYNLPPTSDSVNNRCILLFFVILFNALSSSLEVLTLYVQRPVVEKHAKYALYHPFSEAAASMICDLPCKIISTVCFNVPVYFMSDLRREAGAFFTFLLLSFTCTLTMSSIFRTIGQSSRTIAQALTPAAIFVIILIVYTGFVLPTSVMQGWLRWINYLDPIAYAYESLLVNEFHNRQFDCLQFIPMGPGYENLTKNEKICATPGGLPGQSFVNGDLYIDGSFGYKHSHLWRNFGILVAYIFFFTVVYFLAAEYIPSSRSKGEILVFRHGKNAAPKGIAQPDDIENASYSRVSYGVIQRHEDKENSATIQKQTAVFHWRDVCYDVQIKGETRRILDHVDGWVKPGTLTALMGATGAGKTTLLNVLASRITVGVVTGNVFVNGLPRDKSFQRKTGYVQQQDVHLEVSTVREALEFSALLRQPPKYTREEKLAYVDEVVKLLDMEAYVDAIVGVVGEGLNVEQRKRLSIGVELAARPELLLFLDEPTSGLDSQTAWSVTSLIKKLSDNGQAILCTIHQPSAMLFQQFDRLLLLAKGGKTVYFGDIGENSKDLVGYFEKYGSHPCGKDENPAEWMLRVIGAAPGAVAEQDWANTWRTSTECAEIHRELSMLEEERLSEGSQEEPAPNDETSQSTAYAASLYDQLVLCTKRVFEQYWRTPSYIYSKLILCFGTSLIIGVSFYKAENTVQGLQDQMFAIFMLIVIFAFLVYQIMPNFILQRDLYEVRERPSKTYAWYVFMLSNIIVELPWNTLAALLIYFPFYYLVGLYRNAEPTDAVHQRGGLMFLLTWSFMMMAGTFSHMIVAGLPTAEVGAVIALVLFAFSLIFCGVLATPAALPGFWIFMYRVSPFTYLISGLLSTSLANADVQCASFEIRTILQPPSGETCGQYLAEYMSFAGGAVYNPDATENCQFCSLANTDEFLASVDVFFSDAWRNYGLMWVYIIFNVIAAVGLYWVLRVPKNGNTMLSDVNHILTELSRWSLELGGCKPPRITNANP</sequence>
<evidence type="ECO:0000256" key="3">
    <source>
        <dbReference type="ARBA" id="ARBA00022448"/>
    </source>
</evidence>
<dbReference type="InterPro" id="IPR003593">
    <property type="entry name" value="AAA+_ATPase"/>
</dbReference>
<feature type="transmembrane region" description="Helical" evidence="11">
    <location>
        <begin position="488"/>
        <end position="512"/>
    </location>
</feature>
<evidence type="ECO:0000256" key="4">
    <source>
        <dbReference type="ARBA" id="ARBA00022475"/>
    </source>
</evidence>
<proteinExistence type="inferred from homology"/>
<dbReference type="SMART" id="SM00382">
    <property type="entry name" value="AAA"/>
    <property type="match status" value="2"/>
</dbReference>
<dbReference type="InterPro" id="IPR034001">
    <property type="entry name" value="ABCG_PDR_1"/>
</dbReference>
<dbReference type="GO" id="GO:0140359">
    <property type="term" value="F:ABC-type transporter activity"/>
    <property type="evidence" value="ECO:0007669"/>
    <property type="project" value="InterPro"/>
</dbReference>
<dbReference type="InterPro" id="IPR013525">
    <property type="entry name" value="ABC2_TM"/>
</dbReference>
<feature type="region of interest" description="Disordered" evidence="10">
    <location>
        <begin position="1"/>
        <end position="31"/>
    </location>
</feature>
<dbReference type="InterPro" id="IPR034003">
    <property type="entry name" value="ABCG_PDR_2"/>
</dbReference>
<feature type="transmembrane region" description="Helical" evidence="11">
    <location>
        <begin position="1236"/>
        <end position="1266"/>
    </location>
</feature>
<evidence type="ECO:0000256" key="10">
    <source>
        <dbReference type="SAM" id="MobiDB-lite"/>
    </source>
</evidence>
<dbReference type="InterPro" id="IPR027417">
    <property type="entry name" value="P-loop_NTPase"/>
</dbReference>